<dbReference type="PANTHER" id="PTHR12902:SF33">
    <property type="entry name" value="PROTEIN SCAR3"/>
    <property type="match status" value="1"/>
</dbReference>
<dbReference type="EMBL" id="JARAOO010000005">
    <property type="protein sequence ID" value="KAJ7968706.1"/>
    <property type="molecule type" value="Genomic_DNA"/>
</dbReference>
<feature type="compositionally biased region" description="Polar residues" evidence="3">
    <location>
        <begin position="226"/>
        <end position="235"/>
    </location>
</feature>
<dbReference type="KEGG" id="qsa:O6P43_012768"/>
<dbReference type="GO" id="GO:0003779">
    <property type="term" value="F:actin binding"/>
    <property type="evidence" value="ECO:0007669"/>
    <property type="project" value="UniProtKB-UniRule"/>
</dbReference>
<accession>A0AAD7M2E4</accession>
<comment type="subcellular location">
    <subcellularLocation>
        <location evidence="2">Cytoplasm</location>
        <location evidence="2">Cytoskeleton</location>
    </subcellularLocation>
</comment>
<evidence type="ECO:0000313" key="4">
    <source>
        <dbReference type="EMBL" id="KAJ7968706.1"/>
    </source>
</evidence>
<feature type="region of interest" description="Disordered" evidence="3">
    <location>
        <begin position="891"/>
        <end position="914"/>
    </location>
</feature>
<keyword evidence="2" id="KW-0963">Cytoplasm</keyword>
<feature type="region of interest" description="Disordered" evidence="3">
    <location>
        <begin position="662"/>
        <end position="682"/>
    </location>
</feature>
<comment type="function">
    <text evidence="2">Involved in regulation of actin and microtubule organization. Part of a WAVE complex that activates the Arp2/3 complex.</text>
</comment>
<dbReference type="InterPro" id="IPR028288">
    <property type="entry name" value="SCAR/WAVE_fam"/>
</dbReference>
<comment type="similarity">
    <text evidence="1 2">Belongs to the SCAR/WAVE family.</text>
</comment>
<dbReference type="GO" id="GO:0071933">
    <property type="term" value="F:Arp2/3 complex binding"/>
    <property type="evidence" value="ECO:0007669"/>
    <property type="project" value="TreeGrafter"/>
</dbReference>
<proteinExistence type="inferred from homology"/>
<keyword evidence="5" id="KW-1185">Reference proteome</keyword>
<gene>
    <name evidence="4" type="ORF">O6P43_012768</name>
</gene>
<name>A0AAD7M2E4_QUISA</name>
<evidence type="ECO:0000256" key="2">
    <source>
        <dbReference type="RuleBase" id="RU367034"/>
    </source>
</evidence>
<feature type="region of interest" description="Disordered" evidence="3">
    <location>
        <begin position="208"/>
        <end position="235"/>
    </location>
</feature>
<keyword evidence="2" id="KW-0009">Actin-binding</keyword>
<protein>
    <recommendedName>
        <fullName evidence="2">Protein SCAR</fullName>
    </recommendedName>
    <alternativeName>
        <fullName evidence="2">Protein WAVE</fullName>
    </alternativeName>
</protein>
<dbReference type="PANTHER" id="PTHR12902">
    <property type="entry name" value="WASP-1"/>
    <property type="match status" value="1"/>
</dbReference>
<dbReference type="AlphaFoldDB" id="A0AAD7M2E4"/>
<evidence type="ECO:0000256" key="3">
    <source>
        <dbReference type="SAM" id="MobiDB-lite"/>
    </source>
</evidence>
<dbReference type="Proteomes" id="UP001163823">
    <property type="component" value="Chromosome 5"/>
</dbReference>
<evidence type="ECO:0000256" key="1">
    <source>
        <dbReference type="ARBA" id="ARBA00006993"/>
    </source>
</evidence>
<feature type="region of interest" description="Disordered" evidence="3">
    <location>
        <begin position="560"/>
        <end position="579"/>
    </location>
</feature>
<keyword evidence="2" id="KW-0206">Cytoskeleton</keyword>
<sequence>MPLVRFQLRNEYGLGQSELYKEVNKEDPKAVLDGVAVAGLVGILRQLGDLAEFAAEVFHGLQEQVMTTASRSHKLKVRVRNIEAALPPLEKAVLAQTSHIHFAYTAGCEWHPRIKYERNHFVYKDLPQFIMGSYEECRDPPRLHVLDKFDTGGPGSCLKRYSDPTFFKRVSVNIDEQFPEKVQRVRKTRRSKKKKSFRKNEALLGEPISHSGGRMQFTSPIVRGRTSPSQTGSTVDMTVRSDLGDHSNSFDSGAGAGYIDCIFHPSDAMQPDKEESKESSSFRLSLQNDTLPSVFPVVEDDHSPNNSPEQKIAFKSSCVTWDEKEEIVEPNCQQFNGDEAPVMLATTSDLDALEGRAFTLTDIDHIHMPFVDENKVKSFSSGVQANEIESEPDDYMDALNSIELESENDLGCQTKREVELFSSHANDEIIENEVIELSPNISEPDHHLCSFGSHTASKMSLNQEVSMSSPESVHELPPHRSEQDIPTFGSNTANDISLNKEVSPNLPDLQASKTSVHEELLHITENSTSDGSVDTICSHGDVIPNCSALDSVNADIPASGTKTDDLPDMSGDRINSNNCESKDFPAEVAGSHSVRLWTNGGLLGLEPSKPPDFTMSIAVSQGSLTRMDAESGGASCSNFMLKSNGCKETLGISTKIAESIQKDTSLQDDQHNSISNKKASSGFLPADRDSKIENSCSFHLSNGISKSNGDGLNETRVKTSGCAVPVAPDVSAASTECSQGNNENSSLVFGLSHKLLMNSFRRRLSLDEKSGPASSVQTEVLEKEQDSFRYQSISQRTFKGQFGYGSIVDTLPSSPPLELMKISFHPINGFEDSKLKLKFPDGSNSHESIRDTFPSFQLVPEPTIPVHDSGSNSDDDDTFCRSSTYMSDEYLSHHSDSDSEHWESDVTPEKRDHGEFDSFCRVSSSELISRSQEIRRATNIDMGVDNEHGIYTENGVGPLSRSLLDFPSFDAVNSVQKQENKDNLDPNDLVKLQSTAKATPLPPPLPPLQWRVSNPLLDMTDDMHYISEATGYSYNMELSESTFSQQTRPAATMEKQSHDSHEAIARELKNKLDLQKLNERKEAIQMANGEGMDEREDFLQQIRRRSFNLRRTATEKTNVTAGSSTNVNVTAILEKANAIRQAVASEDGEDDDNWSDT</sequence>
<dbReference type="GO" id="GO:0030036">
    <property type="term" value="P:actin cytoskeleton organization"/>
    <property type="evidence" value="ECO:0007669"/>
    <property type="project" value="UniProtKB-UniRule"/>
</dbReference>
<dbReference type="GO" id="GO:0005856">
    <property type="term" value="C:cytoskeleton"/>
    <property type="evidence" value="ECO:0007669"/>
    <property type="project" value="UniProtKB-SubCell"/>
</dbReference>
<reference evidence="4" key="1">
    <citation type="journal article" date="2023" name="Science">
        <title>Elucidation of the pathway for biosynthesis of saponin adjuvants from the soapbark tree.</title>
        <authorList>
            <person name="Reed J."/>
            <person name="Orme A."/>
            <person name="El-Demerdash A."/>
            <person name="Owen C."/>
            <person name="Martin L.B.B."/>
            <person name="Misra R.C."/>
            <person name="Kikuchi S."/>
            <person name="Rejzek M."/>
            <person name="Martin A.C."/>
            <person name="Harkess A."/>
            <person name="Leebens-Mack J."/>
            <person name="Louveau T."/>
            <person name="Stephenson M.J."/>
            <person name="Osbourn A."/>
        </authorList>
    </citation>
    <scope>NUCLEOTIDE SEQUENCE</scope>
    <source>
        <strain evidence="4">S10</strain>
    </source>
</reference>
<dbReference type="Gene3D" id="6.10.280.150">
    <property type="match status" value="2"/>
</dbReference>
<dbReference type="Gene3D" id="1.20.5.340">
    <property type="match status" value="1"/>
</dbReference>
<organism evidence="4 5">
    <name type="scientific">Quillaja saponaria</name>
    <name type="common">Soap bark tree</name>
    <dbReference type="NCBI Taxonomy" id="32244"/>
    <lineage>
        <taxon>Eukaryota</taxon>
        <taxon>Viridiplantae</taxon>
        <taxon>Streptophyta</taxon>
        <taxon>Embryophyta</taxon>
        <taxon>Tracheophyta</taxon>
        <taxon>Spermatophyta</taxon>
        <taxon>Magnoliopsida</taxon>
        <taxon>eudicotyledons</taxon>
        <taxon>Gunneridae</taxon>
        <taxon>Pentapetalae</taxon>
        <taxon>rosids</taxon>
        <taxon>fabids</taxon>
        <taxon>Fabales</taxon>
        <taxon>Quillajaceae</taxon>
        <taxon>Quillaja</taxon>
    </lineage>
</organism>
<comment type="caution">
    <text evidence="4">The sequence shown here is derived from an EMBL/GenBank/DDBJ whole genome shotgun (WGS) entry which is preliminary data.</text>
</comment>
<evidence type="ECO:0000313" key="5">
    <source>
        <dbReference type="Proteomes" id="UP001163823"/>
    </source>
</evidence>
<dbReference type="GO" id="GO:2000601">
    <property type="term" value="P:positive regulation of Arp2/3 complex-mediated actin nucleation"/>
    <property type="evidence" value="ECO:0007669"/>
    <property type="project" value="TreeGrafter"/>
</dbReference>
<dbReference type="GO" id="GO:0034237">
    <property type="term" value="F:protein kinase A regulatory subunit binding"/>
    <property type="evidence" value="ECO:0007669"/>
    <property type="project" value="TreeGrafter"/>
</dbReference>